<comment type="caution">
    <text evidence="6">The sequence shown here is derived from an EMBL/GenBank/DDBJ whole genome shotgun (WGS) entry which is preliminary data.</text>
</comment>
<evidence type="ECO:0000256" key="2">
    <source>
        <dbReference type="ARBA" id="ARBA00022829"/>
    </source>
</evidence>
<comment type="similarity">
    <text evidence="1">Belongs to the shugoshin family.</text>
</comment>
<keyword evidence="2" id="KW-0159">Chromosome partition</keyword>
<evidence type="ECO:0000313" key="6">
    <source>
        <dbReference type="EMBL" id="EJT47004.1"/>
    </source>
</evidence>
<organism evidence="6 7">
    <name type="scientific">Trichosporon asahii var. asahii (strain ATCC 90039 / CBS 2479 / JCM 2466 / KCTC 7840 / NBRC 103889/ NCYC 2677 / UAMH 7654)</name>
    <name type="common">Yeast</name>
    <dbReference type="NCBI Taxonomy" id="1186058"/>
    <lineage>
        <taxon>Eukaryota</taxon>
        <taxon>Fungi</taxon>
        <taxon>Dikarya</taxon>
        <taxon>Basidiomycota</taxon>
        <taxon>Agaricomycotina</taxon>
        <taxon>Tremellomycetes</taxon>
        <taxon>Trichosporonales</taxon>
        <taxon>Trichosporonaceae</taxon>
        <taxon>Trichosporon</taxon>
    </lineage>
</organism>
<reference evidence="6 7" key="1">
    <citation type="journal article" date="2012" name="Eukaryot. Cell">
        <title>Draft genome sequence of CBS 2479, the standard type strain of Trichosporon asahii.</title>
        <authorList>
            <person name="Yang R.Y."/>
            <person name="Li H.T."/>
            <person name="Zhu H."/>
            <person name="Zhou G.P."/>
            <person name="Wang M."/>
            <person name="Wang L."/>
        </authorList>
    </citation>
    <scope>NUCLEOTIDE SEQUENCE [LARGE SCALE GENOMIC DNA]</scope>
    <source>
        <strain evidence="7">ATCC 90039 / CBS 2479 / JCM 2466 / KCTC 7840 / NCYC 2677 / UAMH 7654</strain>
    </source>
</reference>
<dbReference type="HOGENOM" id="CLU_510907_0_0_1"/>
<dbReference type="InterPro" id="IPR011515">
    <property type="entry name" value="Shugoshin_C"/>
</dbReference>
<gene>
    <name evidence="6" type="ORF">A1Q1_04247</name>
</gene>
<dbReference type="RefSeq" id="XP_014178099.1">
    <property type="nucleotide sequence ID" value="XM_014322624.1"/>
</dbReference>
<feature type="compositionally biased region" description="Basic residues" evidence="4">
    <location>
        <begin position="195"/>
        <end position="207"/>
    </location>
</feature>
<sequence length="477" mass="51877">MSSHSGPRRRSGGPAPLVDDTTLRLQQFDDFRRRHSRQNREIITDNINRKTAMRNLQDQIEELQAEVLQVRAENSRLHDQVKRMEKESARLRNNAAREALAGILAAVPALTKLKQSLDTLSPPPKPISRPNGQMSDRTFINPMATRPAASAAENVGLGILDEVSEPSDSPMRRRKSSPLKQFPVLKKSAYGSPKRSPKRTPPRKRRRESGLLPRPMSPDSDSSLSSPEPEPAVELEPMPEAEESAWEEGSSVLEFRSEAIIDDGGAITPTPGNRLGVKVKDIAAHLASIDIDREAERATPEVKIELDAGADLGASVSSRDSEPIEEEGGRSRRARTSVSYKEPSLRKKMRKPDGVGVEDVLGGKRILDTGVRRKSALPRSAAKIGLNDEQIDLLSTSTSTGRAKSRSTTPRATTPTTTPPPSSPKSSPSSKTKRDALGELSSNSIPSVPPKTKRASTASEKTADVPRRAGRRSAAVV</sequence>
<dbReference type="Proteomes" id="UP000002748">
    <property type="component" value="Unassembled WGS sequence"/>
</dbReference>
<feature type="compositionally biased region" description="Acidic residues" evidence="4">
    <location>
        <begin position="231"/>
        <end position="246"/>
    </location>
</feature>
<evidence type="ECO:0000259" key="5">
    <source>
        <dbReference type="Pfam" id="PF07557"/>
    </source>
</evidence>
<name>J6ER98_TRIAS</name>
<evidence type="ECO:0000313" key="7">
    <source>
        <dbReference type="Proteomes" id="UP000002748"/>
    </source>
</evidence>
<feature type="domain" description="Shugoshin C-terminal" evidence="5">
    <location>
        <begin position="330"/>
        <end position="351"/>
    </location>
</feature>
<dbReference type="GeneID" id="25987760"/>
<dbReference type="Pfam" id="PF07557">
    <property type="entry name" value="Shugoshin_C"/>
    <property type="match status" value="1"/>
</dbReference>
<feature type="region of interest" description="Disordered" evidence="4">
    <location>
        <begin position="1"/>
        <end position="20"/>
    </location>
</feature>
<dbReference type="VEuPathDB" id="FungiDB:A1Q1_04247"/>
<feature type="compositionally biased region" description="Basic and acidic residues" evidence="4">
    <location>
        <begin position="319"/>
        <end position="330"/>
    </location>
</feature>
<dbReference type="KEGG" id="tasa:A1Q1_04247"/>
<feature type="compositionally biased region" description="Basic and acidic residues" evidence="4">
    <location>
        <begin position="361"/>
        <end position="371"/>
    </location>
</feature>
<dbReference type="EMBL" id="ALBS01000266">
    <property type="protein sequence ID" value="EJT47004.1"/>
    <property type="molecule type" value="Genomic_DNA"/>
</dbReference>
<dbReference type="OrthoDB" id="2596934at2759"/>
<feature type="region of interest" description="Disordered" evidence="4">
    <location>
        <begin position="303"/>
        <end position="477"/>
    </location>
</feature>
<proteinExistence type="inferred from homology"/>
<dbReference type="GO" id="GO:0005634">
    <property type="term" value="C:nucleus"/>
    <property type="evidence" value="ECO:0007669"/>
    <property type="project" value="InterPro"/>
</dbReference>
<dbReference type="AlphaFoldDB" id="J6ER98"/>
<accession>J6ER98</accession>
<protein>
    <recommendedName>
        <fullName evidence="5">Shugoshin C-terminal domain-containing protein</fullName>
    </recommendedName>
</protein>
<feature type="region of interest" description="Disordered" evidence="4">
    <location>
        <begin position="116"/>
        <end position="138"/>
    </location>
</feature>
<evidence type="ECO:0000256" key="3">
    <source>
        <dbReference type="SAM" id="Coils"/>
    </source>
</evidence>
<dbReference type="GO" id="GO:0045132">
    <property type="term" value="P:meiotic chromosome segregation"/>
    <property type="evidence" value="ECO:0007669"/>
    <property type="project" value="InterPro"/>
</dbReference>
<feature type="compositionally biased region" description="Low complexity" evidence="4">
    <location>
        <begin position="406"/>
        <end position="416"/>
    </location>
</feature>
<evidence type="ECO:0000256" key="1">
    <source>
        <dbReference type="ARBA" id="ARBA00010845"/>
    </source>
</evidence>
<feature type="region of interest" description="Disordered" evidence="4">
    <location>
        <begin position="160"/>
        <end position="251"/>
    </location>
</feature>
<feature type="compositionally biased region" description="Low complexity" evidence="4">
    <location>
        <begin position="217"/>
        <end position="230"/>
    </location>
</feature>
<dbReference type="GO" id="GO:0000775">
    <property type="term" value="C:chromosome, centromeric region"/>
    <property type="evidence" value="ECO:0007669"/>
    <property type="project" value="InterPro"/>
</dbReference>
<keyword evidence="3" id="KW-0175">Coiled coil</keyword>
<feature type="compositionally biased region" description="Basic residues" evidence="4">
    <location>
        <begin position="1"/>
        <end position="11"/>
    </location>
</feature>
<evidence type="ECO:0000256" key="4">
    <source>
        <dbReference type="SAM" id="MobiDB-lite"/>
    </source>
</evidence>
<feature type="coiled-coil region" evidence="3">
    <location>
        <begin position="46"/>
        <end position="101"/>
    </location>
</feature>